<dbReference type="Gene3D" id="3.40.50.12780">
    <property type="entry name" value="N-terminal domain of ligase-like"/>
    <property type="match status" value="1"/>
</dbReference>
<evidence type="ECO:0000256" key="3">
    <source>
        <dbReference type="ARBA" id="ARBA00026121"/>
    </source>
</evidence>
<dbReference type="GO" id="GO:0005783">
    <property type="term" value="C:endoplasmic reticulum"/>
    <property type="evidence" value="ECO:0007669"/>
    <property type="project" value="TreeGrafter"/>
</dbReference>
<sequence>MSETHAPEIMTPSTVALSYLPLSHMMEEVCHWTLPVYKARVGFYSGSIPKQLGGNVNLMVKRSAPISEEVRQTYKLALGSSIIGGYGQTECTAIETLSRPGDWTGGRCGGVEPCCNIKLADVPELNYYVKDRRGKVGQ</sequence>
<dbReference type="OrthoDB" id="1700726at2759"/>
<dbReference type="GO" id="GO:0016020">
    <property type="term" value="C:membrane"/>
    <property type="evidence" value="ECO:0007669"/>
    <property type="project" value="TreeGrafter"/>
</dbReference>
<dbReference type="PANTHER" id="PTHR43272:SF43">
    <property type="entry name" value="LONG-CHAIN-FATTY-ACID--COA LIGASE"/>
    <property type="match status" value="1"/>
</dbReference>
<reference evidence="5 6" key="1">
    <citation type="submission" date="2014-03" db="EMBL/GenBank/DDBJ databases">
        <title>Draft genome of the hookworm Oesophagostomum dentatum.</title>
        <authorList>
            <person name="Mitreva M."/>
        </authorList>
    </citation>
    <scope>NUCLEOTIDE SEQUENCE [LARGE SCALE GENOMIC DNA]</scope>
    <source>
        <strain evidence="5 6">OD-Hann</strain>
    </source>
</reference>
<evidence type="ECO:0000313" key="5">
    <source>
        <dbReference type="EMBL" id="KHJ80461.1"/>
    </source>
</evidence>
<dbReference type="SUPFAM" id="SSF56801">
    <property type="entry name" value="Acetyl-CoA synthetase-like"/>
    <property type="match status" value="1"/>
</dbReference>
<dbReference type="Proteomes" id="UP000053660">
    <property type="component" value="Unassembled WGS sequence"/>
</dbReference>
<dbReference type="EMBL" id="KN600581">
    <property type="protein sequence ID" value="KHJ80461.1"/>
    <property type="molecule type" value="Genomic_DNA"/>
</dbReference>
<dbReference type="InterPro" id="IPR000873">
    <property type="entry name" value="AMP-dep_synth/lig_dom"/>
</dbReference>
<dbReference type="AlphaFoldDB" id="A0A0B1S979"/>
<dbReference type="Pfam" id="PF00501">
    <property type="entry name" value="AMP-binding"/>
    <property type="match status" value="1"/>
</dbReference>
<evidence type="ECO:0000313" key="6">
    <source>
        <dbReference type="Proteomes" id="UP000053660"/>
    </source>
</evidence>
<feature type="domain" description="AMP-dependent synthetase/ligase" evidence="4">
    <location>
        <begin position="51"/>
        <end position="134"/>
    </location>
</feature>
<evidence type="ECO:0000259" key="4">
    <source>
        <dbReference type="Pfam" id="PF00501"/>
    </source>
</evidence>
<keyword evidence="6" id="KW-1185">Reference proteome</keyword>
<proteinExistence type="predicted"/>
<protein>
    <recommendedName>
        <fullName evidence="3">long-chain-fatty-acid--CoA ligase</fullName>
        <ecNumber evidence="3">6.2.1.3</ecNumber>
    </recommendedName>
</protein>
<organism evidence="5 6">
    <name type="scientific">Oesophagostomum dentatum</name>
    <name type="common">Nodular worm</name>
    <dbReference type="NCBI Taxonomy" id="61180"/>
    <lineage>
        <taxon>Eukaryota</taxon>
        <taxon>Metazoa</taxon>
        <taxon>Ecdysozoa</taxon>
        <taxon>Nematoda</taxon>
        <taxon>Chromadorea</taxon>
        <taxon>Rhabditida</taxon>
        <taxon>Rhabditina</taxon>
        <taxon>Rhabditomorpha</taxon>
        <taxon>Strongyloidea</taxon>
        <taxon>Strongylidae</taxon>
        <taxon>Oesophagostomum</taxon>
    </lineage>
</organism>
<dbReference type="EC" id="6.2.1.3" evidence="3"/>
<name>A0A0B1S979_OESDE</name>
<evidence type="ECO:0000256" key="1">
    <source>
        <dbReference type="ARBA" id="ARBA00022598"/>
    </source>
</evidence>
<keyword evidence="2" id="KW-0276">Fatty acid metabolism</keyword>
<dbReference type="PANTHER" id="PTHR43272">
    <property type="entry name" value="LONG-CHAIN-FATTY-ACID--COA LIGASE"/>
    <property type="match status" value="1"/>
</dbReference>
<keyword evidence="1" id="KW-0436">Ligase</keyword>
<gene>
    <name evidence="5" type="ORF">OESDEN_19864</name>
</gene>
<evidence type="ECO:0000256" key="2">
    <source>
        <dbReference type="ARBA" id="ARBA00022832"/>
    </source>
</evidence>
<accession>A0A0B1S979</accession>
<dbReference type="InterPro" id="IPR042099">
    <property type="entry name" value="ANL_N_sf"/>
</dbReference>
<keyword evidence="2" id="KW-0443">Lipid metabolism</keyword>
<dbReference type="GO" id="GO:0004467">
    <property type="term" value="F:long-chain fatty acid-CoA ligase activity"/>
    <property type="evidence" value="ECO:0007669"/>
    <property type="project" value="UniProtKB-EC"/>
</dbReference>